<dbReference type="RefSeq" id="XP_033394698.1">
    <property type="nucleotide sequence ID" value="XM_033538342.1"/>
</dbReference>
<dbReference type="EMBL" id="ML995494">
    <property type="protein sequence ID" value="KAF2138985.1"/>
    <property type="molecule type" value="Genomic_DNA"/>
</dbReference>
<dbReference type="Pfam" id="PF21032">
    <property type="entry name" value="PROPPIN"/>
    <property type="match status" value="1"/>
</dbReference>
<evidence type="ECO:0000256" key="2">
    <source>
        <dbReference type="ARBA" id="ARBA00022574"/>
    </source>
</evidence>
<protein>
    <submittedName>
        <fullName evidence="6">Uncharacterized protein</fullName>
    </submittedName>
</protein>
<dbReference type="SUPFAM" id="SSF50978">
    <property type="entry name" value="WD40 repeat-like"/>
    <property type="match status" value="1"/>
</dbReference>
<dbReference type="InterPro" id="IPR001680">
    <property type="entry name" value="WD40_rpt"/>
</dbReference>
<dbReference type="PANTHER" id="PTHR11227">
    <property type="entry name" value="WD-REPEAT PROTEIN INTERACTING WITH PHOSPHOINOSIDES WIPI -RELATED"/>
    <property type="match status" value="1"/>
</dbReference>
<organism evidence="6 7">
    <name type="scientific">Aplosporella prunicola CBS 121167</name>
    <dbReference type="NCBI Taxonomy" id="1176127"/>
    <lineage>
        <taxon>Eukaryota</taxon>
        <taxon>Fungi</taxon>
        <taxon>Dikarya</taxon>
        <taxon>Ascomycota</taxon>
        <taxon>Pezizomycotina</taxon>
        <taxon>Dothideomycetes</taxon>
        <taxon>Dothideomycetes incertae sedis</taxon>
        <taxon>Botryosphaeriales</taxon>
        <taxon>Aplosporellaceae</taxon>
        <taxon>Aplosporella</taxon>
    </lineage>
</organism>
<reference evidence="6" key="1">
    <citation type="journal article" date="2020" name="Stud. Mycol.">
        <title>101 Dothideomycetes genomes: a test case for predicting lifestyles and emergence of pathogens.</title>
        <authorList>
            <person name="Haridas S."/>
            <person name="Albert R."/>
            <person name="Binder M."/>
            <person name="Bloem J."/>
            <person name="Labutti K."/>
            <person name="Salamov A."/>
            <person name="Andreopoulos B."/>
            <person name="Baker S."/>
            <person name="Barry K."/>
            <person name="Bills G."/>
            <person name="Bluhm B."/>
            <person name="Cannon C."/>
            <person name="Castanera R."/>
            <person name="Culley D."/>
            <person name="Daum C."/>
            <person name="Ezra D."/>
            <person name="Gonzalez J."/>
            <person name="Henrissat B."/>
            <person name="Kuo A."/>
            <person name="Liang C."/>
            <person name="Lipzen A."/>
            <person name="Lutzoni F."/>
            <person name="Magnuson J."/>
            <person name="Mondo S."/>
            <person name="Nolan M."/>
            <person name="Ohm R."/>
            <person name="Pangilinan J."/>
            <person name="Park H.-J."/>
            <person name="Ramirez L."/>
            <person name="Alfaro M."/>
            <person name="Sun H."/>
            <person name="Tritt A."/>
            <person name="Yoshinaga Y."/>
            <person name="Zwiers L.-H."/>
            <person name="Turgeon B."/>
            <person name="Goodwin S."/>
            <person name="Spatafora J."/>
            <person name="Crous P."/>
            <person name="Grigoriev I."/>
        </authorList>
    </citation>
    <scope>NUCLEOTIDE SEQUENCE</scope>
    <source>
        <strain evidence="6">CBS 121167</strain>
    </source>
</reference>
<dbReference type="Proteomes" id="UP000799438">
    <property type="component" value="Unassembled WGS sequence"/>
</dbReference>
<gene>
    <name evidence="6" type="ORF">K452DRAFT_255000</name>
</gene>
<evidence type="ECO:0000313" key="7">
    <source>
        <dbReference type="Proteomes" id="UP000799438"/>
    </source>
</evidence>
<feature type="region of interest" description="Disordered" evidence="5">
    <location>
        <begin position="254"/>
        <end position="276"/>
    </location>
</feature>
<dbReference type="GO" id="GO:0005774">
    <property type="term" value="C:vacuolar membrane"/>
    <property type="evidence" value="ECO:0007669"/>
    <property type="project" value="UniProtKB-SubCell"/>
</dbReference>
<sequence length="427" mass="45834">MNTRPAIDTEPPPPVLSVAYNQDFSCFSAALLTGFRVYTSPDCHREKSRELGGGLGCAEMLGRTSYLALVGGGSNPKFAQNKIIIWDESKQRAIITLELRTPVQRIRLTKSHIVAALLNSIHLYKFSAPPEKVKEFETTNNPFGLCCLGNDIVIFPGRTPGQVQVLELATHNVSIIPAHTSALRALSLSSDGTVIATASEQGTLIRLWSVGSGAKIAEFRRGVDAATIFSLALSPSNTFLAATSDKGTLHIFDLPNAATHEPPPERSAPQSHSSRGYNEWAGALEVPNGAAMTPASPEPVSKWGILAKLPLMPRVFSDTYSTATARFEMGEEPELWAANARRDKTSGSGIGIGNSVAPGSGSCLNWNTPIQGVAGGRPPKGVIGWLNDVELLVIGAGRDSRWEKFTVGVAEDGRRCVRREGWKPILE</sequence>
<evidence type="ECO:0000256" key="1">
    <source>
        <dbReference type="ARBA" id="ARBA00004148"/>
    </source>
</evidence>
<dbReference type="SMART" id="SM00320">
    <property type="entry name" value="WD40"/>
    <property type="match status" value="2"/>
</dbReference>
<comment type="subcellular location">
    <subcellularLocation>
        <location evidence="1">Vacuole membrane</location>
        <topology evidence="1">Peripheral membrane protein</topology>
    </subcellularLocation>
</comment>
<name>A0A6A6B6X6_9PEZI</name>
<dbReference type="OrthoDB" id="1667587at2759"/>
<keyword evidence="2" id="KW-0853">WD repeat</keyword>
<evidence type="ECO:0000256" key="5">
    <source>
        <dbReference type="SAM" id="MobiDB-lite"/>
    </source>
</evidence>
<dbReference type="AlphaFoldDB" id="A0A6A6B6X6"/>
<dbReference type="GeneID" id="54295838"/>
<evidence type="ECO:0000313" key="6">
    <source>
        <dbReference type="EMBL" id="KAF2138985.1"/>
    </source>
</evidence>
<keyword evidence="7" id="KW-1185">Reference proteome</keyword>
<dbReference type="InterPro" id="IPR036322">
    <property type="entry name" value="WD40_repeat_dom_sf"/>
</dbReference>
<proteinExistence type="inferred from homology"/>
<keyword evidence="3" id="KW-0677">Repeat</keyword>
<dbReference type="InterPro" id="IPR015943">
    <property type="entry name" value="WD40/YVTN_repeat-like_dom_sf"/>
</dbReference>
<dbReference type="InterPro" id="IPR048720">
    <property type="entry name" value="PROPPIN"/>
</dbReference>
<feature type="non-terminal residue" evidence="6">
    <location>
        <position position="427"/>
    </location>
</feature>
<evidence type="ECO:0000256" key="4">
    <source>
        <dbReference type="ARBA" id="ARBA00025740"/>
    </source>
</evidence>
<accession>A0A6A6B6X6</accession>
<comment type="similarity">
    <text evidence="4">Belongs to the WD repeat PROPPIN family.</text>
</comment>
<evidence type="ECO:0000256" key="3">
    <source>
        <dbReference type="ARBA" id="ARBA00022737"/>
    </source>
</evidence>
<dbReference type="Gene3D" id="2.130.10.10">
    <property type="entry name" value="YVTN repeat-like/Quinoprotein amine dehydrogenase"/>
    <property type="match status" value="1"/>
</dbReference>